<dbReference type="FunFam" id="3.40.50.790:FF:000001">
    <property type="entry name" value="50S ribosomal protein L1"/>
    <property type="match status" value="1"/>
</dbReference>
<evidence type="ECO:0000256" key="3">
    <source>
        <dbReference type="ARBA" id="ARBA00022555"/>
    </source>
</evidence>
<dbReference type="KEGG" id="senm:TRABTM_A_02800"/>
<dbReference type="GO" id="GO:0019843">
    <property type="term" value="F:rRNA binding"/>
    <property type="evidence" value="ECO:0007669"/>
    <property type="project" value="UniProtKB-UniRule"/>
</dbReference>
<dbReference type="SUPFAM" id="SSF56808">
    <property type="entry name" value="Ribosomal protein L1"/>
    <property type="match status" value="1"/>
</dbReference>
<evidence type="ECO:0000256" key="1">
    <source>
        <dbReference type="ARBA" id="ARBA00010531"/>
    </source>
</evidence>
<keyword evidence="8 11" id="KW-0687">Ribonucleoprotein</keyword>
<dbReference type="Proteomes" id="UP000092809">
    <property type="component" value="Chromosome I"/>
</dbReference>
<dbReference type="Gene3D" id="3.30.190.20">
    <property type="match status" value="1"/>
</dbReference>
<dbReference type="GO" id="GO:0000049">
    <property type="term" value="F:tRNA binding"/>
    <property type="evidence" value="ECO:0007669"/>
    <property type="project" value="UniProtKB-KW"/>
</dbReference>
<protein>
    <recommendedName>
        <fullName evidence="9 11">Large ribosomal subunit protein uL1</fullName>
    </recommendedName>
</protein>
<evidence type="ECO:0000256" key="8">
    <source>
        <dbReference type="ARBA" id="ARBA00023274"/>
    </source>
</evidence>
<dbReference type="RefSeq" id="WP_083172606.1">
    <property type="nucleotide sequence ID" value="NZ_LT594522.1"/>
</dbReference>
<keyword evidence="4 11" id="KW-0699">rRNA-binding</keyword>
<evidence type="ECO:0000256" key="12">
    <source>
        <dbReference type="RuleBase" id="RU000659"/>
    </source>
</evidence>
<organism evidence="13 14">
    <name type="scientific">secondary endosymbiont of Trabutina mannipara</name>
    <dbReference type="NCBI Taxonomy" id="1835721"/>
    <lineage>
        <taxon>Bacteria</taxon>
        <taxon>Pseudomonadati</taxon>
        <taxon>Pseudomonadota</taxon>
        <taxon>Gammaproteobacteria</taxon>
        <taxon>Enterobacterales</taxon>
        <taxon>Enterobacteriaceae</taxon>
    </lineage>
</organism>
<evidence type="ECO:0000256" key="5">
    <source>
        <dbReference type="ARBA" id="ARBA00022845"/>
    </source>
</evidence>
<keyword evidence="7 11" id="KW-0689">Ribosomal protein</keyword>
<dbReference type="PIRSF" id="PIRSF002155">
    <property type="entry name" value="Ribosomal_L1"/>
    <property type="match status" value="1"/>
</dbReference>
<dbReference type="InterPro" id="IPR023674">
    <property type="entry name" value="Ribosomal_uL1-like"/>
</dbReference>
<dbReference type="Gene3D" id="3.40.50.790">
    <property type="match status" value="1"/>
</dbReference>
<dbReference type="Pfam" id="PF00687">
    <property type="entry name" value="Ribosomal_L1"/>
    <property type="match status" value="1"/>
</dbReference>
<evidence type="ECO:0000256" key="9">
    <source>
        <dbReference type="ARBA" id="ARBA00035241"/>
    </source>
</evidence>
<evidence type="ECO:0000256" key="2">
    <source>
        <dbReference type="ARBA" id="ARBA00022491"/>
    </source>
</evidence>
<keyword evidence="3 11" id="KW-0820">tRNA-binding</keyword>
<dbReference type="PROSITE" id="PS01199">
    <property type="entry name" value="RIBOSOMAL_L1"/>
    <property type="match status" value="1"/>
</dbReference>
<dbReference type="NCBIfam" id="TIGR01169">
    <property type="entry name" value="rplA_bact"/>
    <property type="match status" value="1"/>
</dbReference>
<dbReference type="EMBL" id="LT594522">
    <property type="protein sequence ID" value="SBT82118.1"/>
    <property type="molecule type" value="Genomic_DNA"/>
</dbReference>
<evidence type="ECO:0000313" key="14">
    <source>
        <dbReference type="Proteomes" id="UP000092809"/>
    </source>
</evidence>
<evidence type="ECO:0000256" key="7">
    <source>
        <dbReference type="ARBA" id="ARBA00022980"/>
    </source>
</evidence>
<evidence type="ECO:0000256" key="6">
    <source>
        <dbReference type="ARBA" id="ARBA00022884"/>
    </source>
</evidence>
<comment type="similarity">
    <text evidence="1 11 12">Belongs to the universal ribosomal protein uL1 family.</text>
</comment>
<dbReference type="PATRIC" id="fig|1835721.3.peg.263"/>
<dbReference type="InterPro" id="IPR016095">
    <property type="entry name" value="Ribosomal_uL1_3-a/b-sand"/>
</dbReference>
<dbReference type="InterPro" id="IPR002143">
    <property type="entry name" value="Ribosomal_uL1"/>
</dbReference>
<dbReference type="InterPro" id="IPR028364">
    <property type="entry name" value="Ribosomal_uL1/biogenesis"/>
</dbReference>
<keyword evidence="2 11" id="KW-0678">Repressor</keyword>
<dbReference type="PANTHER" id="PTHR36427">
    <property type="entry name" value="54S RIBOSOMAL PROTEIN L1, MITOCHONDRIAL"/>
    <property type="match status" value="1"/>
</dbReference>
<gene>
    <name evidence="11 13" type="primary">rplA</name>
    <name evidence="13" type="ORF">TRABTM_A_02800</name>
</gene>
<dbReference type="CDD" id="cd00403">
    <property type="entry name" value="Ribosomal_L1"/>
    <property type="match status" value="1"/>
</dbReference>
<comment type="subunit">
    <text evidence="11">Part of the 50S ribosomal subunit.</text>
</comment>
<dbReference type="HAMAP" id="MF_01318_B">
    <property type="entry name" value="Ribosomal_uL1_B"/>
    <property type="match status" value="1"/>
</dbReference>
<dbReference type="AlphaFoldDB" id="A0A1C3L4A7"/>
<evidence type="ECO:0000256" key="11">
    <source>
        <dbReference type="HAMAP-Rule" id="MF_01318"/>
    </source>
</evidence>
<accession>A0A1C3L4A7</accession>
<dbReference type="GO" id="GO:0006412">
    <property type="term" value="P:translation"/>
    <property type="evidence" value="ECO:0007669"/>
    <property type="project" value="UniProtKB-UniRule"/>
</dbReference>
<keyword evidence="6 11" id="KW-0694">RNA-binding</keyword>
<sequence>MTKLTKRMRIIRDQINFSKQYDINSALFLLKKFTLVNFNESVDIAIQLNIDTHKSNHNICGTVVFPHGNGRNVRVAVFAQGINAQIAKTAGADIIGINNLVDNIKIGKFDFDIVIASPDLMHIVSKLGKFLGPRNLMPNPKLGTVTSNISEAVKNAKYGQIQYRTDKKGIIHTTIGKINFDSNKLEENLETLLLALKKDKPIPTKGIYIKKISISTTMGAGIVINKNCLSRFVI</sequence>
<dbReference type="GO" id="GO:0003735">
    <property type="term" value="F:structural constituent of ribosome"/>
    <property type="evidence" value="ECO:0007669"/>
    <property type="project" value="InterPro"/>
</dbReference>
<comment type="function">
    <text evidence="10 11">Protein L1 is also a translational repressor protein, it controls the translation of the L11 operon by binding to its mRNA.</text>
</comment>
<dbReference type="InterPro" id="IPR023673">
    <property type="entry name" value="Ribosomal_uL1_CS"/>
</dbReference>
<dbReference type="InterPro" id="IPR005878">
    <property type="entry name" value="Ribosom_uL1_bac-type"/>
</dbReference>
<dbReference type="GO" id="GO:0022625">
    <property type="term" value="C:cytosolic large ribosomal subunit"/>
    <property type="evidence" value="ECO:0007669"/>
    <property type="project" value="TreeGrafter"/>
</dbReference>
<comment type="function">
    <text evidence="11">Binds directly to 23S rRNA. The L1 stalk is quite mobile in the ribosome, and is involved in E site tRNA release.</text>
</comment>
<evidence type="ECO:0000313" key="13">
    <source>
        <dbReference type="EMBL" id="SBT82118.1"/>
    </source>
</evidence>
<reference evidence="14" key="1">
    <citation type="submission" date="2016-06" db="EMBL/GenBank/DDBJ databases">
        <authorList>
            <person name="Szabo Gitta"/>
        </authorList>
    </citation>
    <scope>NUCLEOTIDE SEQUENCE [LARGE SCALE GENOMIC DNA]</scope>
</reference>
<dbReference type="PANTHER" id="PTHR36427:SF3">
    <property type="entry name" value="LARGE RIBOSOMAL SUBUNIT PROTEIN UL1M"/>
    <property type="match status" value="1"/>
</dbReference>
<evidence type="ECO:0000256" key="4">
    <source>
        <dbReference type="ARBA" id="ARBA00022730"/>
    </source>
</evidence>
<dbReference type="OrthoDB" id="9803740at2"/>
<proteinExistence type="inferred from homology"/>
<keyword evidence="5 11" id="KW-0810">Translation regulation</keyword>
<dbReference type="STRING" id="1835721.TRABTM_A_02800"/>
<evidence type="ECO:0000256" key="10">
    <source>
        <dbReference type="ARBA" id="ARBA00059110"/>
    </source>
</evidence>
<keyword evidence="14" id="KW-1185">Reference proteome</keyword>
<name>A0A1C3L4A7_9ENTR</name>
<dbReference type="GO" id="GO:0006417">
    <property type="term" value="P:regulation of translation"/>
    <property type="evidence" value="ECO:0007669"/>
    <property type="project" value="UniProtKB-KW"/>
</dbReference>